<dbReference type="GO" id="GO:0005525">
    <property type="term" value="F:GTP binding"/>
    <property type="evidence" value="ECO:0007669"/>
    <property type="project" value="UniProtKB-KW"/>
</dbReference>
<reference evidence="5 6" key="1">
    <citation type="submission" date="2018-06" db="EMBL/GenBank/DDBJ databases">
        <title>Streptacidiphilus pinicola sp. nov., isolated from pine grove soil.</title>
        <authorList>
            <person name="Roh S.G."/>
            <person name="Park S."/>
            <person name="Kim M.-K."/>
            <person name="Yun B.-R."/>
            <person name="Park J."/>
            <person name="Kim M.J."/>
            <person name="Kim Y.S."/>
            <person name="Kim S.B."/>
        </authorList>
    </citation>
    <scope>NUCLEOTIDE SEQUENCE [LARGE SCALE GENOMIC DNA]</scope>
    <source>
        <strain evidence="5 6">MMS16-CNU450</strain>
    </source>
</reference>
<keyword evidence="6" id="KW-1185">Reference proteome</keyword>
<keyword evidence="2" id="KW-0547">Nucleotide-binding</keyword>
<keyword evidence="3" id="KW-0378">Hydrolase</keyword>
<comment type="caution">
    <text evidence="5">The sequence shown here is derived from an EMBL/GenBank/DDBJ whole genome shotgun (WGS) entry which is preliminary data.</text>
</comment>
<evidence type="ECO:0000256" key="3">
    <source>
        <dbReference type="ARBA" id="ARBA00022801"/>
    </source>
</evidence>
<dbReference type="RefSeq" id="WP_111506720.1">
    <property type="nucleotide sequence ID" value="NZ_QKYN01000150.1"/>
</dbReference>
<sequence>MASVHSDATSANPTATPADEPALALKILVAGGFGVGKTTLVGAVSEIRPLRTEEQLTEASRGVDDLGGVEQKTTTTVAMDFGRITIRDGLSLYLFGTPGQDRFWFLWDELAHGALGAVVLADTRRLQDCFPSVDYFERRGIPFVVAVNCFTGARTHAVERIGRALDLEAETPVILCDARERDSGKKVLIALVEHASRLHAARMLA</sequence>
<dbReference type="PANTHER" id="PTHR42708">
    <property type="entry name" value="ATP/GTP-BINDING PROTEIN-RELATED"/>
    <property type="match status" value="1"/>
</dbReference>
<name>A0A2X0I9K7_9ACTN</name>
<dbReference type="GO" id="GO:0016787">
    <property type="term" value="F:hydrolase activity"/>
    <property type="evidence" value="ECO:0007669"/>
    <property type="project" value="UniProtKB-KW"/>
</dbReference>
<dbReference type="GO" id="GO:0005524">
    <property type="term" value="F:ATP binding"/>
    <property type="evidence" value="ECO:0007669"/>
    <property type="project" value="UniProtKB-KW"/>
</dbReference>
<dbReference type="SUPFAM" id="SSF52540">
    <property type="entry name" value="P-loop containing nucleoside triphosphate hydrolases"/>
    <property type="match status" value="1"/>
</dbReference>
<evidence type="ECO:0000256" key="1">
    <source>
        <dbReference type="ARBA" id="ARBA00005290"/>
    </source>
</evidence>
<dbReference type="PANTHER" id="PTHR42708:SF1">
    <property type="entry name" value="GLIDING MOTILITY PROTEIN MGLA"/>
    <property type="match status" value="1"/>
</dbReference>
<keyword evidence="4" id="KW-0342">GTP-binding</keyword>
<evidence type="ECO:0000313" key="6">
    <source>
        <dbReference type="Proteomes" id="UP000248889"/>
    </source>
</evidence>
<dbReference type="InterPro" id="IPR052705">
    <property type="entry name" value="Gliding_Motility_GTPase"/>
</dbReference>
<dbReference type="CDD" id="cd00882">
    <property type="entry name" value="Ras_like_GTPase"/>
    <property type="match status" value="1"/>
</dbReference>
<dbReference type="OrthoDB" id="4319884at2"/>
<keyword evidence="5" id="KW-0067">ATP-binding</keyword>
<organism evidence="5 6">
    <name type="scientific">Streptacidiphilus pinicola</name>
    <dbReference type="NCBI Taxonomy" id="2219663"/>
    <lineage>
        <taxon>Bacteria</taxon>
        <taxon>Bacillati</taxon>
        <taxon>Actinomycetota</taxon>
        <taxon>Actinomycetes</taxon>
        <taxon>Kitasatosporales</taxon>
        <taxon>Streptomycetaceae</taxon>
        <taxon>Streptacidiphilus</taxon>
    </lineage>
</organism>
<evidence type="ECO:0000313" key="5">
    <source>
        <dbReference type="EMBL" id="RAG81624.1"/>
    </source>
</evidence>
<evidence type="ECO:0000256" key="4">
    <source>
        <dbReference type="ARBA" id="ARBA00023134"/>
    </source>
</evidence>
<dbReference type="Proteomes" id="UP000248889">
    <property type="component" value="Unassembled WGS sequence"/>
</dbReference>
<protein>
    <submittedName>
        <fullName evidence="5">ATP-binding protein</fullName>
    </submittedName>
</protein>
<proteinExistence type="inferred from homology"/>
<dbReference type="Pfam" id="PF03029">
    <property type="entry name" value="ATP_bind_1"/>
    <property type="match status" value="1"/>
</dbReference>
<dbReference type="InterPro" id="IPR004130">
    <property type="entry name" value="Gpn"/>
</dbReference>
<dbReference type="InterPro" id="IPR027417">
    <property type="entry name" value="P-loop_NTPase"/>
</dbReference>
<gene>
    <name evidence="5" type="ORF">DN069_31875</name>
</gene>
<comment type="similarity">
    <text evidence="1">Belongs to the GPN-loop GTPase family.</text>
</comment>
<evidence type="ECO:0000256" key="2">
    <source>
        <dbReference type="ARBA" id="ARBA00022741"/>
    </source>
</evidence>
<dbReference type="EMBL" id="QKYN01000150">
    <property type="protein sequence ID" value="RAG81624.1"/>
    <property type="molecule type" value="Genomic_DNA"/>
</dbReference>
<accession>A0A2X0I9K7</accession>
<dbReference type="Gene3D" id="3.40.50.300">
    <property type="entry name" value="P-loop containing nucleotide triphosphate hydrolases"/>
    <property type="match status" value="1"/>
</dbReference>
<dbReference type="AlphaFoldDB" id="A0A2X0I9K7"/>